<dbReference type="AlphaFoldDB" id="R7QTN6"/>
<reference evidence="14" key="1">
    <citation type="journal article" date="2013" name="Proc. Natl. Acad. Sci. U.S.A.">
        <title>Genome structure and metabolic features in the red seaweed Chondrus crispus shed light on evolution of the Archaeplastida.</title>
        <authorList>
            <person name="Collen J."/>
            <person name="Porcel B."/>
            <person name="Carre W."/>
            <person name="Ball S.G."/>
            <person name="Chaparro C."/>
            <person name="Tonon T."/>
            <person name="Barbeyron T."/>
            <person name="Michel G."/>
            <person name="Noel B."/>
            <person name="Valentin K."/>
            <person name="Elias M."/>
            <person name="Artiguenave F."/>
            <person name="Arun A."/>
            <person name="Aury J.M."/>
            <person name="Barbosa-Neto J.F."/>
            <person name="Bothwell J.H."/>
            <person name="Bouget F.Y."/>
            <person name="Brillet L."/>
            <person name="Cabello-Hurtado F."/>
            <person name="Capella-Gutierrez S."/>
            <person name="Charrier B."/>
            <person name="Cladiere L."/>
            <person name="Cock J.M."/>
            <person name="Coelho S.M."/>
            <person name="Colleoni C."/>
            <person name="Czjzek M."/>
            <person name="Da Silva C."/>
            <person name="Delage L."/>
            <person name="Denoeud F."/>
            <person name="Deschamps P."/>
            <person name="Dittami S.M."/>
            <person name="Gabaldon T."/>
            <person name="Gachon C.M."/>
            <person name="Groisillier A."/>
            <person name="Herve C."/>
            <person name="Jabbari K."/>
            <person name="Katinka M."/>
            <person name="Kloareg B."/>
            <person name="Kowalczyk N."/>
            <person name="Labadie K."/>
            <person name="Leblanc C."/>
            <person name="Lopez P.J."/>
            <person name="McLachlan D.H."/>
            <person name="Meslet-Cladiere L."/>
            <person name="Moustafa A."/>
            <person name="Nehr Z."/>
            <person name="Nyvall Collen P."/>
            <person name="Panaud O."/>
            <person name="Partensky F."/>
            <person name="Poulain J."/>
            <person name="Rensing S.A."/>
            <person name="Rousvoal S."/>
            <person name="Samson G."/>
            <person name="Symeonidi A."/>
            <person name="Weissenbach J."/>
            <person name="Zambounis A."/>
            <person name="Wincker P."/>
            <person name="Boyen C."/>
        </authorList>
    </citation>
    <scope>NUCLEOTIDE SEQUENCE [LARGE SCALE GENOMIC DNA]</scope>
    <source>
        <strain evidence="14">cv. Stackhouse</strain>
    </source>
</reference>
<name>R7QTN6_CHOCR</name>
<protein>
    <recommendedName>
        <fullName evidence="2">ribose-phosphate diphosphokinase</fullName>
        <ecNumber evidence="2">2.7.6.1</ecNumber>
    </recommendedName>
</protein>
<dbReference type="Pfam" id="PF14572">
    <property type="entry name" value="Pribosyl_synth"/>
    <property type="match status" value="1"/>
</dbReference>
<evidence type="ECO:0000256" key="3">
    <source>
        <dbReference type="ARBA" id="ARBA00022679"/>
    </source>
</evidence>
<keyword evidence="3" id="KW-0808">Transferase</keyword>
<evidence type="ECO:0000256" key="11">
    <source>
        <dbReference type="SAM" id="MobiDB-lite"/>
    </source>
</evidence>
<feature type="region of interest" description="Disordered" evidence="11">
    <location>
        <begin position="65"/>
        <end position="90"/>
    </location>
</feature>
<dbReference type="GO" id="GO:0006015">
    <property type="term" value="P:5-phosphoribose 1-diphosphate biosynthetic process"/>
    <property type="evidence" value="ECO:0007669"/>
    <property type="project" value="TreeGrafter"/>
</dbReference>
<dbReference type="FunFam" id="3.40.50.2020:FF:000014">
    <property type="entry name" value="Ribose-phosphate pyrophosphokinase 1"/>
    <property type="match status" value="1"/>
</dbReference>
<dbReference type="STRING" id="2769.R7QTN6"/>
<dbReference type="Gene3D" id="3.40.50.2020">
    <property type="match status" value="2"/>
</dbReference>
<dbReference type="Proteomes" id="UP000012073">
    <property type="component" value="Unassembled WGS sequence"/>
</dbReference>
<evidence type="ECO:0000259" key="12">
    <source>
        <dbReference type="Pfam" id="PF13793"/>
    </source>
</evidence>
<organism evidence="13 14">
    <name type="scientific">Chondrus crispus</name>
    <name type="common">Carrageen Irish moss</name>
    <name type="synonym">Polymorpha crispa</name>
    <dbReference type="NCBI Taxonomy" id="2769"/>
    <lineage>
        <taxon>Eukaryota</taxon>
        <taxon>Rhodophyta</taxon>
        <taxon>Florideophyceae</taxon>
        <taxon>Rhodymeniophycidae</taxon>
        <taxon>Gigartinales</taxon>
        <taxon>Gigartinaceae</taxon>
        <taxon>Chondrus</taxon>
    </lineage>
</organism>
<dbReference type="GO" id="GO:0000287">
    <property type="term" value="F:magnesium ion binding"/>
    <property type="evidence" value="ECO:0007669"/>
    <property type="project" value="InterPro"/>
</dbReference>
<evidence type="ECO:0000256" key="6">
    <source>
        <dbReference type="ARBA" id="ARBA00022741"/>
    </source>
</evidence>
<dbReference type="GO" id="GO:0005737">
    <property type="term" value="C:cytoplasm"/>
    <property type="evidence" value="ECO:0007669"/>
    <property type="project" value="TreeGrafter"/>
</dbReference>
<dbReference type="SMART" id="SM01400">
    <property type="entry name" value="Pribosyltran_N"/>
    <property type="match status" value="1"/>
</dbReference>
<comment type="catalytic activity">
    <reaction evidence="10">
        <text>D-ribose 5-phosphate + ATP = 5-phospho-alpha-D-ribose 1-diphosphate + AMP + H(+)</text>
        <dbReference type="Rhea" id="RHEA:15609"/>
        <dbReference type="ChEBI" id="CHEBI:15378"/>
        <dbReference type="ChEBI" id="CHEBI:30616"/>
        <dbReference type="ChEBI" id="CHEBI:58017"/>
        <dbReference type="ChEBI" id="CHEBI:78346"/>
        <dbReference type="ChEBI" id="CHEBI:456215"/>
        <dbReference type="EC" id="2.7.6.1"/>
    </reaction>
</comment>
<dbReference type="InterPro" id="IPR037515">
    <property type="entry name" value="Rib-P_diPkinase_bac"/>
</dbReference>
<feature type="region of interest" description="Disordered" evidence="11">
    <location>
        <begin position="1"/>
        <end position="37"/>
    </location>
</feature>
<keyword evidence="14" id="KW-1185">Reference proteome</keyword>
<dbReference type="PhylomeDB" id="R7QTN6"/>
<comment type="similarity">
    <text evidence="1">Belongs to the ribose-phosphate pyrophosphokinase family.</text>
</comment>
<evidence type="ECO:0000256" key="10">
    <source>
        <dbReference type="ARBA" id="ARBA00049535"/>
    </source>
</evidence>
<evidence type="ECO:0000313" key="13">
    <source>
        <dbReference type="EMBL" id="CDF40871.1"/>
    </source>
</evidence>
<dbReference type="RefSeq" id="XP_005711165.1">
    <property type="nucleotide sequence ID" value="XM_005711108.1"/>
</dbReference>
<dbReference type="GO" id="GO:0005524">
    <property type="term" value="F:ATP binding"/>
    <property type="evidence" value="ECO:0007669"/>
    <property type="project" value="UniProtKB-KW"/>
</dbReference>
<dbReference type="GO" id="GO:0016301">
    <property type="term" value="F:kinase activity"/>
    <property type="evidence" value="ECO:0007669"/>
    <property type="project" value="UniProtKB-KW"/>
</dbReference>
<dbReference type="PANTHER" id="PTHR10210">
    <property type="entry name" value="RIBOSE-PHOSPHATE DIPHOSPHOKINASE FAMILY MEMBER"/>
    <property type="match status" value="1"/>
</dbReference>
<dbReference type="InterPro" id="IPR029099">
    <property type="entry name" value="Pribosyltran_N"/>
</dbReference>
<evidence type="ECO:0000256" key="2">
    <source>
        <dbReference type="ARBA" id="ARBA00013247"/>
    </source>
</evidence>
<proteinExistence type="inferred from homology"/>
<evidence type="ECO:0000256" key="7">
    <source>
        <dbReference type="ARBA" id="ARBA00022777"/>
    </source>
</evidence>
<gene>
    <name evidence="13" type="ORF">CHC_T00007508001</name>
</gene>
<keyword evidence="9" id="KW-0460">Magnesium</keyword>
<dbReference type="KEGG" id="ccp:CHC_T00007508001"/>
<dbReference type="FunFam" id="3.40.50.2020:FF:000002">
    <property type="entry name" value="Ribose-phosphate pyrophosphokinase"/>
    <property type="match status" value="1"/>
</dbReference>
<keyword evidence="4" id="KW-0479">Metal-binding</keyword>
<keyword evidence="6" id="KW-0547">Nucleotide-binding</keyword>
<feature type="domain" description="Ribose-phosphate pyrophosphokinase N-terminal" evidence="12">
    <location>
        <begin position="199"/>
        <end position="314"/>
    </location>
</feature>
<sequence length="510" mass="55718">MHQRYMRVGTEAVRAKSSSRSATCARRGGGSKPAGALKTQYDKRPSVARLPGQVQKTTKIRYLSDTQRPRYDTHAPTSPVRNCAPRSPPPGTRCSFTNPLHPCAQPQTFRTSPLANTFLVLPLVLSSNRLSDCTFTVFLFVSLNPFPTAMTVRKPEEGAQVPEEANQPAIFGYTNGSLSNFHSNTNLMDLDKALNYEIRVVAGNANPVLAREIASHLKVRMTSAVVSRFSDGETRVAIEDNVRGKDVFIVQPTSPPVNDHLMELLVIIDTLKRASAKRITAVIPYYGYGRQDRKAAPRVPITARLVADLIQTAGAHRVLAFELHAGQIQGFFNIPVDHMFALPVFVNYINASNPNPLVIVSPDAGGMERARLLAKFLDAALAIIDKRRSAPNVAHVLHVIGEVQDRDCIIVDDMVDTAGTLTKAAVALKENGAKSVRACCIHAVLSGPAVERIQNSCIEELVVTNSIELKQEVYESLSCITRLSVGTLMAETISRVHREESVSTLFGAHI</sequence>
<dbReference type="Gramene" id="CDF40871">
    <property type="protein sequence ID" value="CDF40871"/>
    <property type="gene ID" value="CHC_T00007508001"/>
</dbReference>
<keyword evidence="8" id="KW-0067">ATP-binding</keyword>
<keyword evidence="7" id="KW-0418">Kinase</keyword>
<dbReference type="Pfam" id="PF13793">
    <property type="entry name" value="Pribosyltran_N"/>
    <property type="match status" value="1"/>
</dbReference>
<dbReference type="EMBL" id="HG002260">
    <property type="protein sequence ID" value="CDF40871.1"/>
    <property type="molecule type" value="Genomic_DNA"/>
</dbReference>
<dbReference type="CDD" id="cd06223">
    <property type="entry name" value="PRTases_typeI"/>
    <property type="match status" value="1"/>
</dbReference>
<dbReference type="InterPro" id="IPR000836">
    <property type="entry name" value="PRTase_dom"/>
</dbReference>
<evidence type="ECO:0000256" key="9">
    <source>
        <dbReference type="ARBA" id="ARBA00022842"/>
    </source>
</evidence>
<dbReference type="GO" id="GO:0004749">
    <property type="term" value="F:ribose phosphate diphosphokinase activity"/>
    <property type="evidence" value="ECO:0007669"/>
    <property type="project" value="UniProtKB-EC"/>
</dbReference>
<dbReference type="HAMAP" id="MF_00583_B">
    <property type="entry name" value="RibP_PPkinase_B"/>
    <property type="match status" value="1"/>
</dbReference>
<evidence type="ECO:0000313" key="14">
    <source>
        <dbReference type="Proteomes" id="UP000012073"/>
    </source>
</evidence>
<dbReference type="InterPro" id="IPR029057">
    <property type="entry name" value="PRTase-like"/>
</dbReference>
<dbReference type="EC" id="2.7.6.1" evidence="2"/>
<evidence type="ECO:0000256" key="5">
    <source>
        <dbReference type="ARBA" id="ARBA00022727"/>
    </source>
</evidence>
<dbReference type="GO" id="GO:0002189">
    <property type="term" value="C:ribose phosphate diphosphokinase complex"/>
    <property type="evidence" value="ECO:0007669"/>
    <property type="project" value="TreeGrafter"/>
</dbReference>
<accession>R7QTN6</accession>
<dbReference type="GeneID" id="17318880"/>
<evidence type="ECO:0000256" key="8">
    <source>
        <dbReference type="ARBA" id="ARBA00022840"/>
    </source>
</evidence>
<dbReference type="NCBIfam" id="NF002320">
    <property type="entry name" value="PRK01259.1"/>
    <property type="match status" value="1"/>
</dbReference>
<dbReference type="GO" id="GO:0006164">
    <property type="term" value="P:purine nucleotide biosynthetic process"/>
    <property type="evidence" value="ECO:0007669"/>
    <property type="project" value="TreeGrafter"/>
</dbReference>
<evidence type="ECO:0000256" key="4">
    <source>
        <dbReference type="ARBA" id="ARBA00022723"/>
    </source>
</evidence>
<evidence type="ECO:0000256" key="1">
    <source>
        <dbReference type="ARBA" id="ARBA00006478"/>
    </source>
</evidence>
<dbReference type="InterPro" id="IPR005946">
    <property type="entry name" value="Rib-P_diPkinase"/>
</dbReference>
<keyword evidence="5" id="KW-0545">Nucleotide biosynthesis</keyword>
<dbReference type="SUPFAM" id="SSF53271">
    <property type="entry name" value="PRTase-like"/>
    <property type="match status" value="2"/>
</dbReference>
<dbReference type="OrthoDB" id="413572at2759"/>
<dbReference type="PANTHER" id="PTHR10210:SF41">
    <property type="entry name" value="RIBOSE-PHOSPHATE PYROPHOSPHOKINASE 1, CHLOROPLASTIC"/>
    <property type="match status" value="1"/>
</dbReference>
<dbReference type="NCBIfam" id="TIGR01251">
    <property type="entry name" value="ribP_PPkin"/>
    <property type="match status" value="1"/>
</dbReference>